<keyword evidence="1" id="KW-0472">Membrane</keyword>
<protein>
    <submittedName>
        <fullName evidence="2">DUF1772 domain-containing protein</fullName>
    </submittedName>
</protein>
<keyword evidence="1" id="KW-0812">Transmembrane</keyword>
<dbReference type="KEGG" id="slia:HA039_01255"/>
<dbReference type="Pfam" id="PF08592">
    <property type="entry name" value="Anthrone_oxy"/>
    <property type="match status" value="1"/>
</dbReference>
<feature type="transmembrane region" description="Helical" evidence="1">
    <location>
        <begin position="73"/>
        <end position="93"/>
    </location>
</feature>
<evidence type="ECO:0000313" key="3">
    <source>
        <dbReference type="Proteomes" id="UP000501179"/>
    </source>
</evidence>
<dbReference type="RefSeq" id="WP_167022461.1">
    <property type="nucleotide sequence ID" value="NZ_CP050177.1"/>
</dbReference>
<sequence length="186" mass="19456">MHSLRPEAAGALAAVAPRDLATRPVLVAATIGTGLMAGLYLAFDVSVMPRLARRDDEAYVTAMRRVNGVLDNSGLFGLLFLGVFLATGLAAVLQRRRERPEAARWTGAATALYAFSVAVTVCVNLPLNRRLARAGSPTGADLAAVRKAFDRPWRSANVARTLACTAALGALGRALVLHGRGAAHGA</sequence>
<dbReference type="EMBL" id="CP050177">
    <property type="protein sequence ID" value="QIQ01106.1"/>
    <property type="molecule type" value="Genomic_DNA"/>
</dbReference>
<accession>A0A6G9GSP9</accession>
<organism evidence="2 3">
    <name type="scientific">Streptomyces liangshanensis</name>
    <dbReference type="NCBI Taxonomy" id="2717324"/>
    <lineage>
        <taxon>Bacteria</taxon>
        <taxon>Bacillati</taxon>
        <taxon>Actinomycetota</taxon>
        <taxon>Actinomycetes</taxon>
        <taxon>Kitasatosporales</taxon>
        <taxon>Streptomycetaceae</taxon>
        <taxon>Streptomyces</taxon>
    </lineage>
</organism>
<dbReference type="AlphaFoldDB" id="A0A6G9GSP9"/>
<feature type="transmembrane region" description="Helical" evidence="1">
    <location>
        <begin position="105"/>
        <end position="127"/>
    </location>
</feature>
<keyword evidence="3" id="KW-1185">Reference proteome</keyword>
<name>A0A6G9GSP9_9ACTN</name>
<evidence type="ECO:0000313" key="2">
    <source>
        <dbReference type="EMBL" id="QIQ01106.1"/>
    </source>
</evidence>
<dbReference type="InterPro" id="IPR013901">
    <property type="entry name" value="Anthrone_oxy"/>
</dbReference>
<keyword evidence="1" id="KW-1133">Transmembrane helix</keyword>
<proteinExistence type="predicted"/>
<reference evidence="2 3" key="1">
    <citation type="submission" date="2020-03" db="EMBL/GenBank/DDBJ databases">
        <title>A novel species.</title>
        <authorList>
            <person name="Gao J."/>
        </authorList>
    </citation>
    <scope>NUCLEOTIDE SEQUENCE [LARGE SCALE GENOMIC DNA]</scope>
    <source>
        <strain evidence="2 3">QMT-12</strain>
    </source>
</reference>
<gene>
    <name evidence="2" type="ORF">HA039_01255</name>
</gene>
<feature type="transmembrane region" description="Helical" evidence="1">
    <location>
        <begin position="25"/>
        <end position="43"/>
    </location>
</feature>
<evidence type="ECO:0000256" key="1">
    <source>
        <dbReference type="SAM" id="Phobius"/>
    </source>
</evidence>
<dbReference type="Proteomes" id="UP000501179">
    <property type="component" value="Chromosome"/>
</dbReference>